<dbReference type="EMBL" id="NBTY01000202">
    <property type="protein sequence ID" value="OTP66304.1"/>
    <property type="molecule type" value="Genomic_DNA"/>
</dbReference>
<organism evidence="1 2">
    <name type="scientific">Caballeronia sordidicola</name>
    <name type="common">Burkholderia sordidicola</name>
    <dbReference type="NCBI Taxonomy" id="196367"/>
    <lineage>
        <taxon>Bacteria</taxon>
        <taxon>Pseudomonadati</taxon>
        <taxon>Pseudomonadota</taxon>
        <taxon>Betaproteobacteria</taxon>
        <taxon>Burkholderiales</taxon>
        <taxon>Burkholderiaceae</taxon>
        <taxon>Caballeronia</taxon>
    </lineage>
</organism>
<dbReference type="AlphaFoldDB" id="A0A242M5C6"/>
<sequence>MERLRWPSACLGFKVERVGAHEEAIPVVAIIFLFASARCGRHVGSDCAQELLGSFVLPCSKDACGDACSMFRKNSPQLAEEQKKHQA</sequence>
<name>A0A242M5C6_CABSO</name>
<gene>
    <name evidence="1" type="ORF">PAMC26510_35630</name>
</gene>
<protein>
    <submittedName>
        <fullName evidence="1">Uncharacterized protein</fullName>
    </submittedName>
</protein>
<proteinExistence type="predicted"/>
<evidence type="ECO:0000313" key="2">
    <source>
        <dbReference type="Proteomes" id="UP000194546"/>
    </source>
</evidence>
<reference evidence="1 2" key="1">
    <citation type="submission" date="2017-03" db="EMBL/GenBank/DDBJ databases">
        <title>Genome analysis of strain PAMC 26510.</title>
        <authorList>
            <person name="Oh H.-M."/>
            <person name="Yang J.-A."/>
        </authorList>
    </citation>
    <scope>NUCLEOTIDE SEQUENCE [LARGE SCALE GENOMIC DNA]</scope>
    <source>
        <strain evidence="1 2">PAMC 26510</strain>
    </source>
</reference>
<comment type="caution">
    <text evidence="1">The sequence shown here is derived from an EMBL/GenBank/DDBJ whole genome shotgun (WGS) entry which is preliminary data.</text>
</comment>
<evidence type="ECO:0000313" key="1">
    <source>
        <dbReference type="EMBL" id="OTP66304.1"/>
    </source>
</evidence>
<dbReference type="Proteomes" id="UP000194546">
    <property type="component" value="Unassembled WGS sequence"/>
</dbReference>
<accession>A0A242M5C6</accession>